<organism evidence="9 10">
    <name type="scientific">Acinetobacter rongchengensis</name>
    <dbReference type="NCBI Taxonomy" id="2419601"/>
    <lineage>
        <taxon>Bacteria</taxon>
        <taxon>Pseudomonadati</taxon>
        <taxon>Pseudomonadota</taxon>
        <taxon>Gammaproteobacteria</taxon>
        <taxon>Moraxellales</taxon>
        <taxon>Moraxellaceae</taxon>
        <taxon>Acinetobacter</taxon>
    </lineage>
</organism>
<dbReference type="GO" id="GO:0004673">
    <property type="term" value="F:protein histidine kinase activity"/>
    <property type="evidence" value="ECO:0007669"/>
    <property type="project" value="UniProtKB-EC"/>
</dbReference>
<evidence type="ECO:0000313" key="9">
    <source>
        <dbReference type="EMBL" id="RKG38278.1"/>
    </source>
</evidence>
<reference evidence="9 10" key="1">
    <citation type="submission" date="2018-09" db="EMBL/GenBank/DDBJ databases">
        <title>The draft genome of Acinetobacter spp. strains.</title>
        <authorList>
            <person name="Qin J."/>
            <person name="Feng Y."/>
            <person name="Zong Z."/>
        </authorList>
    </citation>
    <scope>NUCLEOTIDE SEQUENCE [LARGE SCALE GENOMIC DNA]</scope>
    <source>
        <strain evidence="9 10">WCHAc060115</strain>
    </source>
</reference>
<evidence type="ECO:0000313" key="10">
    <source>
        <dbReference type="Proteomes" id="UP000280405"/>
    </source>
</evidence>
<dbReference type="InterPro" id="IPR050482">
    <property type="entry name" value="Sensor_HK_TwoCompSys"/>
</dbReference>
<feature type="transmembrane region" description="Helical" evidence="7">
    <location>
        <begin position="205"/>
        <end position="224"/>
    </location>
</feature>
<feature type="transmembrane region" description="Helical" evidence="7">
    <location>
        <begin position="291"/>
        <end position="311"/>
    </location>
</feature>
<dbReference type="EMBL" id="RAXT01000012">
    <property type="protein sequence ID" value="RKG38278.1"/>
    <property type="molecule type" value="Genomic_DNA"/>
</dbReference>
<sequence length="637" mass="73237">MPKDQRNIKCSLYHWMIYISFITLSLFVVKHAHANDATPQKNSHCQALISSVQVIKSNVDNIRALPKSGWVNVITLPDYWDKRWGEYSTSAWYKINWQYQCPTKQNDMPITLVIQNINMAGEIYLNHEFLWKDQNLTEPLSRSWYTPRYWVLPASSLKQGTNHLWIKVIGTSTQKSGLGQIFLGEHSQMKKIYDRNLLEKRISPVLSFIINFIMGIFCLMVWAVNPTEKAFKWFGFVGIGWMIYVWGMMRQEPIFGLSSINLDRICIAIFCFSTISGCIAAWRLANKKFPYIESFLFIFCGLAIFCIFFLPEQYTPKLLNFIFVSCVIIFLLKCLSYPFIAYQSKLKETYVLAVQYLIFIPIVVNDAIYIMTLKGHILSPYTSPIGTLLIGFILAFRLANNAKSIAHFNQTLEKRIIQAKNELLNSLNNQHQLALENAKLQERINLSHDLHDGLGGSISRSMMLLENHDHIEKKQMLSILKLLRNDLRQTIDFGSSLNAKVPLNPVQWVAPLRHRFVQMFEEFAIQSKWMLAESWQTQPTALQCLTMARIAEEALTNIIKHSRASQVEFSLTENEQFLILKISDNGIGFDPAQVEAGLHVGLHSMQQRVKRLGGLFEIDSKTNQTVLKVSIPFTLAT</sequence>
<evidence type="ECO:0000256" key="3">
    <source>
        <dbReference type="ARBA" id="ARBA00022679"/>
    </source>
</evidence>
<gene>
    <name evidence="9" type="ORF">D7V20_08220</name>
</gene>
<dbReference type="PROSITE" id="PS50109">
    <property type="entry name" value="HIS_KIN"/>
    <property type="match status" value="1"/>
</dbReference>
<keyword evidence="7" id="KW-1133">Transmembrane helix</keyword>
<keyword evidence="7" id="KW-0472">Membrane</keyword>
<dbReference type="AlphaFoldDB" id="A0A3A8EVS3"/>
<evidence type="ECO:0000256" key="1">
    <source>
        <dbReference type="ARBA" id="ARBA00000085"/>
    </source>
</evidence>
<dbReference type="CDD" id="cd16917">
    <property type="entry name" value="HATPase_UhpB-NarQ-NarX-like"/>
    <property type="match status" value="1"/>
</dbReference>
<evidence type="ECO:0000256" key="7">
    <source>
        <dbReference type="SAM" id="Phobius"/>
    </source>
</evidence>
<dbReference type="Gene3D" id="2.60.120.260">
    <property type="entry name" value="Galactose-binding domain-like"/>
    <property type="match status" value="1"/>
</dbReference>
<dbReference type="OrthoDB" id="9797605at2"/>
<dbReference type="InterPro" id="IPR036890">
    <property type="entry name" value="HATPase_C_sf"/>
</dbReference>
<dbReference type="SMART" id="SM00387">
    <property type="entry name" value="HATPase_c"/>
    <property type="match status" value="1"/>
</dbReference>
<keyword evidence="7" id="KW-0812">Transmembrane</keyword>
<dbReference type="Pfam" id="PF02518">
    <property type="entry name" value="HATPase_c"/>
    <property type="match status" value="1"/>
</dbReference>
<feature type="domain" description="Histidine kinase" evidence="8">
    <location>
        <begin position="547"/>
        <end position="635"/>
    </location>
</feature>
<feature type="transmembrane region" description="Helical" evidence="7">
    <location>
        <begin position="12"/>
        <end position="29"/>
    </location>
</feature>
<feature type="transmembrane region" description="Helical" evidence="7">
    <location>
        <begin position="230"/>
        <end position="249"/>
    </location>
</feature>
<feature type="transmembrane region" description="Helical" evidence="7">
    <location>
        <begin position="318"/>
        <end position="340"/>
    </location>
</feature>
<evidence type="ECO:0000259" key="8">
    <source>
        <dbReference type="PROSITE" id="PS50109"/>
    </source>
</evidence>
<feature type="coiled-coil region" evidence="6">
    <location>
        <begin position="409"/>
        <end position="441"/>
    </location>
</feature>
<comment type="caution">
    <text evidence="9">The sequence shown here is derived from an EMBL/GenBank/DDBJ whole genome shotgun (WGS) entry which is preliminary data.</text>
</comment>
<keyword evidence="10" id="KW-1185">Reference proteome</keyword>
<name>A0A3A8EVS3_9GAMM</name>
<keyword evidence="5" id="KW-0902">Two-component regulatory system</keyword>
<keyword evidence="6" id="KW-0175">Coiled coil</keyword>
<dbReference type="PANTHER" id="PTHR24421:SF10">
    <property type="entry name" value="NITRATE_NITRITE SENSOR PROTEIN NARQ"/>
    <property type="match status" value="1"/>
</dbReference>
<accession>A0A3A8EVS3</accession>
<dbReference type="Gene3D" id="3.30.565.10">
    <property type="entry name" value="Histidine kinase-like ATPase, C-terminal domain"/>
    <property type="match status" value="1"/>
</dbReference>
<comment type="catalytic activity">
    <reaction evidence="1">
        <text>ATP + protein L-histidine = ADP + protein N-phospho-L-histidine.</text>
        <dbReference type="EC" id="2.7.13.3"/>
    </reaction>
</comment>
<dbReference type="InterPro" id="IPR003594">
    <property type="entry name" value="HATPase_dom"/>
</dbReference>
<dbReference type="RefSeq" id="WP_120383822.1">
    <property type="nucleotide sequence ID" value="NZ_RAXT01000012.1"/>
</dbReference>
<dbReference type="GO" id="GO:0000160">
    <property type="term" value="P:phosphorelay signal transduction system"/>
    <property type="evidence" value="ECO:0007669"/>
    <property type="project" value="UniProtKB-KW"/>
</dbReference>
<dbReference type="PANTHER" id="PTHR24421">
    <property type="entry name" value="NITRATE/NITRITE SENSOR PROTEIN NARX-RELATED"/>
    <property type="match status" value="1"/>
</dbReference>
<feature type="transmembrane region" description="Helical" evidence="7">
    <location>
        <begin position="352"/>
        <end position="371"/>
    </location>
</feature>
<evidence type="ECO:0000256" key="2">
    <source>
        <dbReference type="ARBA" id="ARBA00012438"/>
    </source>
</evidence>
<proteinExistence type="predicted"/>
<dbReference type="SUPFAM" id="SSF55874">
    <property type="entry name" value="ATPase domain of HSP90 chaperone/DNA topoisomerase II/histidine kinase"/>
    <property type="match status" value="1"/>
</dbReference>
<keyword evidence="4 9" id="KW-0418">Kinase</keyword>
<dbReference type="Proteomes" id="UP000280405">
    <property type="component" value="Unassembled WGS sequence"/>
</dbReference>
<dbReference type="EC" id="2.7.13.3" evidence="2"/>
<feature type="transmembrane region" description="Helical" evidence="7">
    <location>
        <begin position="378"/>
        <end position="399"/>
    </location>
</feature>
<keyword evidence="3" id="KW-0808">Transferase</keyword>
<evidence type="ECO:0000256" key="6">
    <source>
        <dbReference type="SAM" id="Coils"/>
    </source>
</evidence>
<feature type="transmembrane region" description="Helical" evidence="7">
    <location>
        <begin position="261"/>
        <end position="285"/>
    </location>
</feature>
<protein>
    <recommendedName>
        <fullName evidence="2">histidine kinase</fullName>
        <ecNumber evidence="2">2.7.13.3</ecNumber>
    </recommendedName>
</protein>
<dbReference type="InterPro" id="IPR005467">
    <property type="entry name" value="His_kinase_dom"/>
</dbReference>
<evidence type="ECO:0000256" key="5">
    <source>
        <dbReference type="ARBA" id="ARBA00023012"/>
    </source>
</evidence>
<evidence type="ECO:0000256" key="4">
    <source>
        <dbReference type="ARBA" id="ARBA00022777"/>
    </source>
</evidence>